<proteinExistence type="predicted"/>
<gene>
    <name evidence="2" type="ORF">EV644_101433</name>
</gene>
<name>A0ABY2BUS3_9ACTN</name>
<protein>
    <submittedName>
        <fullName evidence="2">Polyketide cyclase/dehydrase/lipid transport protein</fullName>
    </submittedName>
</protein>
<dbReference type="InterPro" id="IPR023393">
    <property type="entry name" value="START-like_dom_sf"/>
</dbReference>
<sequence length="171" mass="18337">MRFDHSVTVQAPPERVWAIFSDVAKWPEWTSTIDSVERLDEGRIHVGAKTRIRQPKLPVAIWEVTEVVEGEYFEWVSRAPGIKTIGGHRVTVTPEGTVATSTIIQEGPIGWMFGKLYAGLTRRYIAIEGESLKKVSEQATPATDPEPGNRAAGPGSGSGGSGSGEPAAGPA</sequence>
<dbReference type="Gene3D" id="3.30.530.20">
    <property type="match status" value="1"/>
</dbReference>
<comment type="caution">
    <text evidence="2">The sequence shown here is derived from an EMBL/GenBank/DDBJ whole genome shotgun (WGS) entry which is preliminary data.</text>
</comment>
<evidence type="ECO:0000256" key="1">
    <source>
        <dbReference type="SAM" id="MobiDB-lite"/>
    </source>
</evidence>
<dbReference type="RefSeq" id="WP_132187226.1">
    <property type="nucleotide sequence ID" value="NZ_SLWM01000001.1"/>
</dbReference>
<dbReference type="SUPFAM" id="SSF55961">
    <property type="entry name" value="Bet v1-like"/>
    <property type="match status" value="1"/>
</dbReference>
<dbReference type="EMBL" id="SLWM01000001">
    <property type="protein sequence ID" value="TCO31790.1"/>
    <property type="molecule type" value="Genomic_DNA"/>
</dbReference>
<feature type="compositionally biased region" description="Gly residues" evidence="1">
    <location>
        <begin position="154"/>
        <end position="163"/>
    </location>
</feature>
<dbReference type="Proteomes" id="UP000295818">
    <property type="component" value="Unassembled WGS sequence"/>
</dbReference>
<evidence type="ECO:0000313" key="3">
    <source>
        <dbReference type="Proteomes" id="UP000295818"/>
    </source>
</evidence>
<evidence type="ECO:0000313" key="2">
    <source>
        <dbReference type="EMBL" id="TCO31790.1"/>
    </source>
</evidence>
<accession>A0ABY2BUS3</accession>
<organism evidence="2 3">
    <name type="scientific">Kribbella orskensis</name>
    <dbReference type="NCBI Taxonomy" id="2512216"/>
    <lineage>
        <taxon>Bacteria</taxon>
        <taxon>Bacillati</taxon>
        <taxon>Actinomycetota</taxon>
        <taxon>Actinomycetes</taxon>
        <taxon>Propionibacteriales</taxon>
        <taxon>Kribbellaceae</taxon>
        <taxon>Kribbella</taxon>
    </lineage>
</organism>
<feature type="region of interest" description="Disordered" evidence="1">
    <location>
        <begin position="133"/>
        <end position="171"/>
    </location>
</feature>
<reference evidence="2 3" key="1">
    <citation type="journal article" date="2015" name="Stand. Genomic Sci.">
        <title>Genomic Encyclopedia of Bacterial and Archaeal Type Strains, Phase III: the genomes of soil and plant-associated and newly described type strains.</title>
        <authorList>
            <person name="Whitman W.B."/>
            <person name="Woyke T."/>
            <person name="Klenk H.P."/>
            <person name="Zhou Y."/>
            <person name="Lilburn T.G."/>
            <person name="Beck B.J."/>
            <person name="De Vos P."/>
            <person name="Vandamme P."/>
            <person name="Eisen J.A."/>
            <person name="Garrity G."/>
            <person name="Hugenholtz P."/>
            <person name="Kyrpides N.C."/>
        </authorList>
    </citation>
    <scope>NUCLEOTIDE SEQUENCE [LARGE SCALE GENOMIC DNA]</scope>
    <source>
        <strain evidence="2 3">VKM Ac-2538</strain>
    </source>
</reference>
<keyword evidence="3" id="KW-1185">Reference proteome</keyword>
<dbReference type="InterPro" id="IPR019587">
    <property type="entry name" value="Polyketide_cyclase/dehydratase"/>
</dbReference>
<dbReference type="Pfam" id="PF10604">
    <property type="entry name" value="Polyketide_cyc2"/>
    <property type="match status" value="1"/>
</dbReference>